<evidence type="ECO:0000259" key="1">
    <source>
        <dbReference type="Pfam" id="PF10263"/>
    </source>
</evidence>
<dbReference type="STRING" id="1763535.LPB072_11575"/>
<dbReference type="Pfam" id="PF10263">
    <property type="entry name" value="SprT-like"/>
    <property type="match status" value="1"/>
</dbReference>
<accession>A0A167HSG6</accession>
<keyword evidence="3" id="KW-0645">Protease</keyword>
<dbReference type="Proteomes" id="UP000185657">
    <property type="component" value="Unassembled WGS sequence"/>
</dbReference>
<reference evidence="2 5" key="2">
    <citation type="submission" date="2016-10" db="EMBL/GenBank/DDBJ databases">
        <title>Hydorgenophaga sp. LPB0072 isolated from gastropod.</title>
        <authorList>
            <person name="Kim E."/>
            <person name="Yi H."/>
        </authorList>
    </citation>
    <scope>NUCLEOTIDE SEQUENCE [LARGE SCALE GENOMIC DNA]</scope>
    <source>
        <strain evidence="2 5">LPB0072</strain>
    </source>
</reference>
<sequence>MGRKITPTAQNYAELQAAYDHFNQALYGGTLPTCLITLQREKRTCGYFSSQRFADLDGQTTDEIALNPAYFAVVPLVETMQTLVHEMAHLWQAHYGDPGRGRYHNGQWADKMEAIGLMPSSTGKPGGQRTGDRMADYAIEGGSFLMACAELITRDFRLSWYDRYPAPEVVAAGQESEGMHLSAAVGGGSTPAQGIAVAASLVVRPVVATATTANRSNRLKYACSCGQNVWGKPGLRLRCELCESVFGITNLTEEVDTITL</sequence>
<gene>
    <name evidence="2" type="ORF">LPB072_11575</name>
    <name evidence="3" type="ORF">LPB72_10195</name>
</gene>
<dbReference type="GO" id="GO:0008237">
    <property type="term" value="F:metallopeptidase activity"/>
    <property type="evidence" value="ECO:0007669"/>
    <property type="project" value="UniProtKB-KW"/>
</dbReference>
<evidence type="ECO:0000313" key="2">
    <source>
        <dbReference type="EMBL" id="AOW13397.1"/>
    </source>
</evidence>
<dbReference type="GO" id="GO:0006950">
    <property type="term" value="P:response to stress"/>
    <property type="evidence" value="ECO:0007669"/>
    <property type="project" value="UniProtKB-ARBA"/>
</dbReference>
<evidence type="ECO:0000313" key="3">
    <source>
        <dbReference type="EMBL" id="OAD41682.1"/>
    </source>
</evidence>
<proteinExistence type="predicted"/>
<dbReference type="AlphaFoldDB" id="A0A167HSG6"/>
<dbReference type="EMBL" id="LVWD01000013">
    <property type="protein sequence ID" value="OAD41682.1"/>
    <property type="molecule type" value="Genomic_DNA"/>
</dbReference>
<keyword evidence="3" id="KW-0482">Metalloprotease</keyword>
<dbReference type="RefSeq" id="WP_066089759.1">
    <property type="nucleotide sequence ID" value="NZ_CP017476.1"/>
</dbReference>
<name>A0A167HSG6_9BURK</name>
<dbReference type="EMBL" id="CP017476">
    <property type="protein sequence ID" value="AOW13397.1"/>
    <property type="molecule type" value="Genomic_DNA"/>
</dbReference>
<reference evidence="3 4" key="1">
    <citation type="submission" date="2016-02" db="EMBL/GenBank/DDBJ databases">
        <title>Draft genome sequence of Hydrogenophaga sp. LPB0072.</title>
        <authorList>
            <person name="Shin S.-K."/>
            <person name="Yi H."/>
        </authorList>
    </citation>
    <scope>NUCLEOTIDE SEQUENCE [LARGE SCALE GENOMIC DNA]</scope>
    <source>
        <strain evidence="3 4">LPB0072</strain>
    </source>
</reference>
<evidence type="ECO:0000313" key="4">
    <source>
        <dbReference type="Proteomes" id="UP000185657"/>
    </source>
</evidence>
<keyword evidence="3" id="KW-0378">Hydrolase</keyword>
<evidence type="ECO:0000313" key="5">
    <source>
        <dbReference type="Proteomes" id="UP000185680"/>
    </source>
</evidence>
<protein>
    <submittedName>
        <fullName evidence="2">SprT domain-containing protein</fullName>
    </submittedName>
    <submittedName>
        <fullName evidence="3">Zinc metalloprotease</fullName>
    </submittedName>
</protein>
<dbReference type="InterPro" id="IPR006640">
    <property type="entry name" value="SprT-like_domain"/>
</dbReference>
<dbReference type="OrthoDB" id="5298817at2"/>
<feature type="domain" description="SprT-like" evidence="1">
    <location>
        <begin position="16"/>
        <end position="117"/>
    </location>
</feature>
<organism evidence="2 5">
    <name type="scientific">Hydrogenophaga crassostreae</name>
    <dbReference type="NCBI Taxonomy" id="1763535"/>
    <lineage>
        <taxon>Bacteria</taxon>
        <taxon>Pseudomonadati</taxon>
        <taxon>Pseudomonadota</taxon>
        <taxon>Betaproteobacteria</taxon>
        <taxon>Burkholderiales</taxon>
        <taxon>Comamonadaceae</taxon>
        <taxon>Hydrogenophaga</taxon>
    </lineage>
</organism>
<dbReference type="KEGG" id="hyl:LPB072_11575"/>
<keyword evidence="4" id="KW-1185">Reference proteome</keyword>
<dbReference type="Proteomes" id="UP000185680">
    <property type="component" value="Chromosome"/>
</dbReference>